<keyword evidence="13" id="KW-0408">Iron</keyword>
<comment type="cofactor">
    <cofactor evidence="2">
        <name>FAD</name>
        <dbReference type="ChEBI" id="CHEBI:57692"/>
    </cofactor>
</comment>
<organism evidence="21 22">
    <name type="scientific">Arthrobotrys musiformis</name>
    <dbReference type="NCBI Taxonomy" id="47236"/>
    <lineage>
        <taxon>Eukaryota</taxon>
        <taxon>Fungi</taxon>
        <taxon>Dikarya</taxon>
        <taxon>Ascomycota</taxon>
        <taxon>Pezizomycotina</taxon>
        <taxon>Orbiliomycetes</taxon>
        <taxon>Orbiliales</taxon>
        <taxon>Orbiliaceae</taxon>
        <taxon>Arthrobotrys</taxon>
    </lineage>
</organism>
<keyword evidence="15" id="KW-1015">Disulfide bond</keyword>
<dbReference type="GO" id="GO:0006809">
    <property type="term" value="P:nitric oxide biosynthetic process"/>
    <property type="evidence" value="ECO:0007669"/>
    <property type="project" value="InterPro"/>
</dbReference>
<reference evidence="21 22" key="1">
    <citation type="submission" date="2023-08" db="EMBL/GenBank/DDBJ databases">
        <authorList>
            <person name="Palmer J.M."/>
        </authorList>
    </citation>
    <scope>NUCLEOTIDE SEQUENCE [LARGE SCALE GENOMIC DNA]</scope>
    <source>
        <strain evidence="21 22">TWF481</strain>
    </source>
</reference>
<dbReference type="Gene3D" id="2.40.30.10">
    <property type="entry name" value="Translation factors"/>
    <property type="match status" value="1"/>
</dbReference>
<dbReference type="FunFam" id="3.90.420.10:FF:000005">
    <property type="entry name" value="Nitrate reductase"/>
    <property type="match status" value="1"/>
</dbReference>
<dbReference type="Pfam" id="PF00173">
    <property type="entry name" value="Cyt-b5"/>
    <property type="match status" value="1"/>
</dbReference>
<evidence type="ECO:0000256" key="11">
    <source>
        <dbReference type="ARBA" id="ARBA00022857"/>
    </source>
</evidence>
<evidence type="ECO:0000313" key="22">
    <source>
        <dbReference type="Proteomes" id="UP001370758"/>
    </source>
</evidence>
<evidence type="ECO:0000256" key="14">
    <source>
        <dbReference type="ARBA" id="ARBA00023063"/>
    </source>
</evidence>
<dbReference type="GO" id="GO:0020037">
    <property type="term" value="F:heme binding"/>
    <property type="evidence" value="ECO:0007669"/>
    <property type="project" value="InterPro"/>
</dbReference>
<sequence>MSTISRTTTSTHPPNKLHLEAASLSIEEEKISTFPPSPPASVSSELQYTFPLPPVSAKVSPLAIDKDTPDAWIPRDPRLIRLTGVHPFNVEAPLTELFDSGFITPTELFYVRNHGAVPQVQDEEIPDWEISIEGLVENPITITFKQILEEFEQYTVPVTMVCAGNRRKEQNMVRKTKGFSWGAAGVSTALWTGPMLADIIRLAKPTRRAKYVCMEGADKLPNGYYGTNVKLSWVNDPNRGIMLAHKMNGETLAPDHGRPIRVVIPGQIGGRSVKWLKRLILTEGPSDNWYHIYDNRVLPTMVTPEMSSQDTSWWTDERYAIYDLSTNSAIAYPEHGETLNLTTAPKTYTTRGYAYTGGGRKISRVELSIDRGQTWRLADVNYPEDLYRALEYENITLYGGKLDASYRDTSHCWCFWSVEISTEELAGSDGLLLRAMDDSMNLQPRDMYWSVLGMMNNPWFRVAIRRDGDILHFEHPTQPALMPGGWMERVKKSGGNLSGANWGELAPNETPLPKVEEEVSTISMVNPKISRVIEYEEFKSHEGAEEPWFVVNNEVYNGTPYLQDHPGGATSIIAAAGTDASEEFLAIHSETAKAMMEKYHIGTLSPSAAKTLASGGAAEIDATSPIFLNPKVWIKSTLIERKVISWDTRIYTFELQHQEQVLGLPVGQHLMIRLKDQKTGDAIIRSYTPISEGDTKGRLELLVKVYFATEVPLFAGGKMTLALDALTLGQEIEVKGPIGKLEYLGRGKVMLSGKERSVKNFCMICGGSGITPIFQVLRQVVRDEGDDTRCVVLDGNREEGDILCREELDEFERIGGEKCRILHTLSKPSDTWTGLTGRIGKELLLREMPPREGILILICGPPAMEESAKKILMEEGFREDDMVFF</sequence>
<dbReference type="Gene3D" id="3.10.120.10">
    <property type="entry name" value="Cytochrome b5-like heme/steroid binding domain"/>
    <property type="match status" value="1"/>
</dbReference>
<keyword evidence="7" id="KW-0349">Heme</keyword>
<dbReference type="InterPro" id="IPR036374">
    <property type="entry name" value="OxRdtase_Mopterin-bd_sf"/>
</dbReference>
<evidence type="ECO:0000256" key="7">
    <source>
        <dbReference type="ARBA" id="ARBA00022617"/>
    </source>
</evidence>
<evidence type="ECO:0000256" key="2">
    <source>
        <dbReference type="ARBA" id="ARBA00001974"/>
    </source>
</evidence>
<dbReference type="CDD" id="cd06183">
    <property type="entry name" value="cyt_b5_reduct_like"/>
    <property type="match status" value="1"/>
</dbReference>
<dbReference type="PROSITE" id="PS51384">
    <property type="entry name" value="FAD_FR"/>
    <property type="match status" value="1"/>
</dbReference>
<evidence type="ECO:0000256" key="12">
    <source>
        <dbReference type="ARBA" id="ARBA00023002"/>
    </source>
</evidence>
<evidence type="ECO:0000259" key="19">
    <source>
        <dbReference type="PROSITE" id="PS50255"/>
    </source>
</evidence>
<evidence type="ECO:0000256" key="16">
    <source>
        <dbReference type="ARBA" id="ARBA00049155"/>
    </source>
</evidence>
<evidence type="ECO:0000256" key="9">
    <source>
        <dbReference type="ARBA" id="ARBA00022723"/>
    </source>
</evidence>
<comment type="function">
    <text evidence="3 17">Nitrate reductase is a key enzyme involved in the first step of nitrate assimilation in plants, fungi and bacteria.</text>
</comment>
<dbReference type="GO" id="GO:0008482">
    <property type="term" value="F:sulfite oxidase activity"/>
    <property type="evidence" value="ECO:0007669"/>
    <property type="project" value="TreeGrafter"/>
</dbReference>
<dbReference type="Pfam" id="PF00175">
    <property type="entry name" value="NAD_binding_1"/>
    <property type="match status" value="1"/>
</dbReference>
<dbReference type="GO" id="GO:0006790">
    <property type="term" value="P:sulfur compound metabolic process"/>
    <property type="evidence" value="ECO:0007669"/>
    <property type="project" value="TreeGrafter"/>
</dbReference>
<evidence type="ECO:0000256" key="6">
    <source>
        <dbReference type="ARBA" id="ARBA00022505"/>
    </source>
</evidence>
<keyword evidence="8" id="KW-0285">Flavoprotein</keyword>
<evidence type="ECO:0000256" key="10">
    <source>
        <dbReference type="ARBA" id="ARBA00022827"/>
    </source>
</evidence>
<evidence type="ECO:0000256" key="17">
    <source>
        <dbReference type="PIRNR" id="PIRNR000233"/>
    </source>
</evidence>
<evidence type="ECO:0000256" key="4">
    <source>
        <dbReference type="ARBA" id="ARBA00006253"/>
    </source>
</evidence>
<dbReference type="InterPro" id="IPR017927">
    <property type="entry name" value="FAD-bd_FR_type"/>
</dbReference>
<dbReference type="PROSITE" id="PS00559">
    <property type="entry name" value="MOLYBDOPTERIN_EUK"/>
    <property type="match status" value="1"/>
</dbReference>
<evidence type="ECO:0000256" key="18">
    <source>
        <dbReference type="PIRSR" id="PIRSR000233-1"/>
    </source>
</evidence>
<dbReference type="InterPro" id="IPR001433">
    <property type="entry name" value="OxRdtase_FAD/NAD-bd"/>
</dbReference>
<dbReference type="Pfam" id="PF03404">
    <property type="entry name" value="Mo-co_dimer"/>
    <property type="match status" value="1"/>
</dbReference>
<name>A0AAV9WFZ1_9PEZI</name>
<feature type="binding site" evidence="18">
    <location>
        <position position="162"/>
    </location>
    <ligand>
        <name>Mo-molybdopterin</name>
        <dbReference type="ChEBI" id="CHEBI:71302"/>
    </ligand>
    <ligandPart>
        <name>Mo</name>
        <dbReference type="ChEBI" id="CHEBI:28685"/>
    </ligandPart>
</feature>
<evidence type="ECO:0000256" key="1">
    <source>
        <dbReference type="ARBA" id="ARBA00001971"/>
    </source>
</evidence>
<evidence type="ECO:0000313" key="21">
    <source>
        <dbReference type="EMBL" id="KAK6507753.1"/>
    </source>
</evidence>
<dbReference type="PRINTS" id="PR00363">
    <property type="entry name" value="CYTOCHROMEB5"/>
</dbReference>
<dbReference type="PRINTS" id="PR00371">
    <property type="entry name" value="FPNCR"/>
</dbReference>
<dbReference type="GO" id="GO:0030151">
    <property type="term" value="F:molybdenum ion binding"/>
    <property type="evidence" value="ECO:0007669"/>
    <property type="project" value="InterPro"/>
</dbReference>
<comment type="caution">
    <text evidence="21">The sequence shown here is derived from an EMBL/GenBank/DDBJ whole genome shotgun (WGS) entry which is preliminary data.</text>
</comment>
<dbReference type="GO" id="GO:0050464">
    <property type="term" value="F:nitrate reductase (NADPH) activity"/>
    <property type="evidence" value="ECO:0007669"/>
    <property type="project" value="UniProtKB-EC"/>
</dbReference>
<keyword evidence="9 18" id="KW-0479">Metal-binding</keyword>
<dbReference type="InterPro" id="IPR005066">
    <property type="entry name" value="MoCF_OxRdtse_dimer"/>
</dbReference>
<dbReference type="AlphaFoldDB" id="A0AAV9WFZ1"/>
<evidence type="ECO:0000256" key="5">
    <source>
        <dbReference type="ARBA" id="ARBA00011738"/>
    </source>
</evidence>
<dbReference type="InterPro" id="IPR014756">
    <property type="entry name" value="Ig_E-set"/>
</dbReference>
<feature type="domain" description="FAD-binding FR-type" evidence="20">
    <location>
        <begin position="631"/>
        <end position="744"/>
    </location>
</feature>
<dbReference type="PROSITE" id="PS50255">
    <property type="entry name" value="CYTOCHROME_B5_2"/>
    <property type="match status" value="1"/>
</dbReference>
<dbReference type="GO" id="GO:0042128">
    <property type="term" value="P:nitrate assimilation"/>
    <property type="evidence" value="ECO:0007669"/>
    <property type="project" value="UniProtKB-KW"/>
</dbReference>
<dbReference type="InterPro" id="IPR018506">
    <property type="entry name" value="Cyt_B5_heme-BS"/>
</dbReference>
<dbReference type="InterPro" id="IPR000572">
    <property type="entry name" value="OxRdtase_Mopterin-bd_dom"/>
</dbReference>
<evidence type="ECO:0000256" key="15">
    <source>
        <dbReference type="ARBA" id="ARBA00023157"/>
    </source>
</evidence>
<evidence type="ECO:0000256" key="13">
    <source>
        <dbReference type="ARBA" id="ARBA00023004"/>
    </source>
</evidence>
<dbReference type="PANTHER" id="PTHR19372">
    <property type="entry name" value="SULFITE REDUCTASE"/>
    <property type="match status" value="1"/>
</dbReference>
<dbReference type="PIRSF" id="PIRSF000233">
    <property type="entry name" value="Nitr_rd_NADH"/>
    <property type="match status" value="1"/>
</dbReference>
<dbReference type="Pfam" id="PF00174">
    <property type="entry name" value="Oxidored_molyb"/>
    <property type="match status" value="1"/>
</dbReference>
<gene>
    <name evidence="21" type="ORF">TWF481_006175</name>
</gene>
<dbReference type="SUPFAM" id="SSF52343">
    <property type="entry name" value="Ferredoxin reductase-like, C-terminal NADP-linked domain"/>
    <property type="match status" value="1"/>
</dbReference>
<accession>A0AAV9WFZ1</accession>
<dbReference type="Gene3D" id="3.90.420.10">
    <property type="entry name" value="Oxidoreductase, molybdopterin-binding domain"/>
    <property type="match status" value="1"/>
</dbReference>
<dbReference type="EMBL" id="JAVHJL010000003">
    <property type="protein sequence ID" value="KAK6507753.1"/>
    <property type="molecule type" value="Genomic_DNA"/>
</dbReference>
<dbReference type="PRINTS" id="PR00406">
    <property type="entry name" value="CYTB5RDTASE"/>
</dbReference>
<dbReference type="Gene3D" id="3.40.50.80">
    <property type="entry name" value="Nucleotide-binding domain of ferredoxin-NADP reductase (FNR) module"/>
    <property type="match status" value="1"/>
</dbReference>
<dbReference type="PRINTS" id="PR00407">
    <property type="entry name" value="EUMOPTERIN"/>
</dbReference>
<dbReference type="PANTHER" id="PTHR19372:SF7">
    <property type="entry name" value="SULFITE OXIDASE, MITOCHONDRIAL"/>
    <property type="match status" value="1"/>
</dbReference>
<dbReference type="InterPro" id="IPR008333">
    <property type="entry name" value="Cbr1-like_FAD-bd_dom"/>
</dbReference>
<evidence type="ECO:0000256" key="8">
    <source>
        <dbReference type="ARBA" id="ARBA00022630"/>
    </source>
</evidence>
<dbReference type="SUPFAM" id="SSF81296">
    <property type="entry name" value="E set domains"/>
    <property type="match status" value="1"/>
</dbReference>
<comment type="similarity">
    <text evidence="4 17">Belongs to the nitrate reductase family.</text>
</comment>
<dbReference type="InterPro" id="IPR017938">
    <property type="entry name" value="Riboflavin_synthase-like_b-brl"/>
</dbReference>
<dbReference type="InterPro" id="IPR022407">
    <property type="entry name" value="OxRdtase_Mopterin_BS"/>
</dbReference>
<proteinExistence type="inferred from homology"/>
<keyword evidence="22" id="KW-1185">Reference proteome</keyword>
<dbReference type="SUPFAM" id="SSF55856">
    <property type="entry name" value="Cytochrome b5-like heme/steroid binding domain"/>
    <property type="match status" value="1"/>
</dbReference>
<keyword evidence="11" id="KW-0521">NADP</keyword>
<comment type="catalytic activity">
    <reaction evidence="16">
        <text>nitrite + NADP(+) + H2O = nitrate + NADPH + H(+)</text>
        <dbReference type="Rhea" id="RHEA:19061"/>
        <dbReference type="ChEBI" id="CHEBI:15377"/>
        <dbReference type="ChEBI" id="CHEBI:15378"/>
        <dbReference type="ChEBI" id="CHEBI:16301"/>
        <dbReference type="ChEBI" id="CHEBI:17632"/>
        <dbReference type="ChEBI" id="CHEBI:57783"/>
        <dbReference type="ChEBI" id="CHEBI:58349"/>
        <dbReference type="EC" id="1.7.1.3"/>
    </reaction>
</comment>
<dbReference type="PROSITE" id="PS00191">
    <property type="entry name" value="CYTOCHROME_B5_1"/>
    <property type="match status" value="1"/>
</dbReference>
<comment type="subunit">
    <text evidence="5">Homodimer.</text>
</comment>
<keyword evidence="10" id="KW-0274">FAD</keyword>
<dbReference type="InterPro" id="IPR036400">
    <property type="entry name" value="Cyt_B5-like_heme/steroid_sf"/>
</dbReference>
<keyword evidence="14 17" id="KW-0534">Nitrate assimilation</keyword>
<dbReference type="Proteomes" id="UP001370758">
    <property type="component" value="Unassembled WGS sequence"/>
</dbReference>
<protein>
    <recommendedName>
        <fullName evidence="17">Nitrate reductase</fullName>
    </recommendedName>
</protein>
<keyword evidence="6 18" id="KW-0500">Molybdenum</keyword>
<dbReference type="SUPFAM" id="SSF63380">
    <property type="entry name" value="Riboflavin synthase domain-like"/>
    <property type="match status" value="1"/>
</dbReference>
<comment type="cofactor">
    <cofactor evidence="18">
        <name>Mo-molybdopterin</name>
        <dbReference type="ChEBI" id="CHEBI:71302"/>
    </cofactor>
    <text evidence="18">Binds 1 Mo-molybdopterin (Mo-MPT) cofactor per subunit.</text>
</comment>
<dbReference type="Gene3D" id="2.60.40.650">
    <property type="match status" value="1"/>
</dbReference>
<dbReference type="FunFam" id="2.40.30.10:FF:000021">
    <property type="entry name" value="NADH-cytochrome b5 reductase"/>
    <property type="match status" value="1"/>
</dbReference>
<dbReference type="SUPFAM" id="SSF56524">
    <property type="entry name" value="Oxidoreductase molybdopterin-binding domain"/>
    <property type="match status" value="1"/>
</dbReference>
<evidence type="ECO:0000259" key="20">
    <source>
        <dbReference type="PROSITE" id="PS51384"/>
    </source>
</evidence>
<dbReference type="InterPro" id="IPR008335">
    <property type="entry name" value="Mopterin_OxRdtase_euk"/>
</dbReference>
<feature type="domain" description="Cytochrome b5 heme-binding" evidence="19">
    <location>
        <begin position="530"/>
        <end position="605"/>
    </location>
</feature>
<dbReference type="GO" id="GO:0043546">
    <property type="term" value="F:molybdopterin cofactor binding"/>
    <property type="evidence" value="ECO:0007669"/>
    <property type="project" value="InterPro"/>
</dbReference>
<dbReference type="InterPro" id="IPR001709">
    <property type="entry name" value="Flavoprot_Pyr_Nucl_cyt_Rdtase"/>
</dbReference>
<dbReference type="SMART" id="SM01117">
    <property type="entry name" value="Cyt-b5"/>
    <property type="match status" value="1"/>
</dbReference>
<dbReference type="Pfam" id="PF00970">
    <property type="entry name" value="FAD_binding_6"/>
    <property type="match status" value="1"/>
</dbReference>
<dbReference type="InterPro" id="IPR001199">
    <property type="entry name" value="Cyt_B5-like_heme/steroid-bd"/>
</dbReference>
<dbReference type="InterPro" id="IPR039261">
    <property type="entry name" value="FNR_nucleotide-bd"/>
</dbReference>
<dbReference type="InterPro" id="IPR012137">
    <property type="entry name" value="Nitr_rd_NADH"/>
</dbReference>
<comment type="cofactor">
    <cofactor evidence="1">
        <name>heme</name>
        <dbReference type="ChEBI" id="CHEBI:30413"/>
    </cofactor>
</comment>
<keyword evidence="12" id="KW-0560">Oxidoreductase</keyword>
<evidence type="ECO:0000256" key="3">
    <source>
        <dbReference type="ARBA" id="ARBA00003838"/>
    </source>
</evidence>